<name>A0AAD4CGT9_ASPNN</name>
<dbReference type="EMBL" id="VCAU01000080">
    <property type="protein sequence ID" value="KAF9886246.1"/>
    <property type="molecule type" value="Genomic_DNA"/>
</dbReference>
<protein>
    <recommendedName>
        <fullName evidence="6">Alpha N-terminal protein methyltransferase 1</fullName>
        <ecNumber evidence="5">2.1.1.244</ecNumber>
    </recommendedName>
    <alternativeName>
        <fullName evidence="7">X-Pro-Lys N-terminal protein methyltransferase 1</fullName>
    </alternativeName>
</protein>
<keyword evidence="3" id="KW-0808">Transferase</keyword>
<dbReference type="PANTHER" id="PTHR12753">
    <property type="entry name" value="AD-003 - RELATED"/>
    <property type="match status" value="1"/>
</dbReference>
<feature type="binding site" evidence="11">
    <location>
        <position position="154"/>
    </location>
    <ligand>
        <name>S-adenosyl-L-methionine</name>
        <dbReference type="ChEBI" id="CHEBI:59789"/>
    </ligand>
</feature>
<accession>A0AAD4CGT9</accession>
<evidence type="ECO:0000256" key="5">
    <source>
        <dbReference type="ARBA" id="ARBA00039112"/>
    </source>
</evidence>
<dbReference type="AlphaFoldDB" id="A0AAD4CGT9"/>
<gene>
    <name evidence="13" type="primary">TAE1</name>
    <name evidence="13" type="ORF">FE257_011859</name>
</gene>
<feature type="compositionally biased region" description="Polar residues" evidence="12">
    <location>
        <begin position="1"/>
        <end position="18"/>
    </location>
</feature>
<dbReference type="GO" id="GO:0005737">
    <property type="term" value="C:cytoplasm"/>
    <property type="evidence" value="ECO:0007669"/>
    <property type="project" value="TreeGrafter"/>
</dbReference>
<evidence type="ECO:0000256" key="7">
    <source>
        <dbReference type="ARBA" id="ARBA00043129"/>
    </source>
</evidence>
<evidence type="ECO:0000313" key="14">
    <source>
        <dbReference type="Proteomes" id="UP001194746"/>
    </source>
</evidence>
<comment type="catalytic activity">
    <reaction evidence="8">
        <text>N-terminal L-seryl-L-prolyl-L-lysyl-[protein] + 3 S-adenosyl-L-methionine = N-terminal N,N,N-trimethyl-L-seryl-L-prolyl-L-lysyl-[protein] + 3 S-adenosyl-L-homocysteine + 3 H(+)</text>
        <dbReference type="Rhea" id="RHEA:54724"/>
        <dbReference type="Rhea" id="RHEA-COMP:13789"/>
        <dbReference type="Rhea" id="RHEA-COMP:13973"/>
        <dbReference type="ChEBI" id="CHEBI:15378"/>
        <dbReference type="ChEBI" id="CHEBI:57856"/>
        <dbReference type="ChEBI" id="CHEBI:59789"/>
        <dbReference type="ChEBI" id="CHEBI:138061"/>
        <dbReference type="ChEBI" id="CHEBI:138317"/>
        <dbReference type="EC" id="2.1.1.244"/>
    </reaction>
</comment>
<reference evidence="13" key="1">
    <citation type="journal article" date="2019" name="Beilstein J. Org. Chem.">
        <title>Nanangenines: drimane sesquiterpenoids as the dominant metabolite cohort of a novel Australian fungus, Aspergillus nanangensis.</title>
        <authorList>
            <person name="Lacey H.J."/>
            <person name="Gilchrist C.L.M."/>
            <person name="Crombie A."/>
            <person name="Kalaitzis J.A."/>
            <person name="Vuong D."/>
            <person name="Rutledge P.J."/>
            <person name="Turner P."/>
            <person name="Pitt J.I."/>
            <person name="Lacey E."/>
            <person name="Chooi Y.H."/>
            <person name="Piggott A.M."/>
        </authorList>
    </citation>
    <scope>NUCLEOTIDE SEQUENCE</scope>
    <source>
        <strain evidence="13">MST-FP2251</strain>
    </source>
</reference>
<keyword evidence="4 11" id="KW-0949">S-adenosyl-L-methionine</keyword>
<comment type="similarity">
    <text evidence="1">Belongs to the methyltransferase superfamily. NTM1 family.</text>
</comment>
<keyword evidence="2 13" id="KW-0489">Methyltransferase</keyword>
<evidence type="ECO:0000256" key="3">
    <source>
        <dbReference type="ARBA" id="ARBA00022679"/>
    </source>
</evidence>
<evidence type="ECO:0000256" key="9">
    <source>
        <dbReference type="ARBA" id="ARBA00047885"/>
    </source>
</evidence>
<dbReference type="GO" id="GO:0032259">
    <property type="term" value="P:methylation"/>
    <property type="evidence" value="ECO:0007669"/>
    <property type="project" value="UniProtKB-KW"/>
</dbReference>
<dbReference type="PIRSF" id="PIRSF016958">
    <property type="entry name" value="DUF858_MeTrfase_lik"/>
    <property type="match status" value="1"/>
</dbReference>
<dbReference type="SUPFAM" id="SSF53335">
    <property type="entry name" value="S-adenosyl-L-methionine-dependent methyltransferases"/>
    <property type="match status" value="1"/>
</dbReference>
<evidence type="ECO:0000256" key="12">
    <source>
        <dbReference type="SAM" id="MobiDB-lite"/>
    </source>
</evidence>
<dbReference type="InterPro" id="IPR008576">
    <property type="entry name" value="MeTrfase_NTM1"/>
</dbReference>
<keyword evidence="14" id="KW-1185">Reference proteome</keyword>
<sequence>MSQTPQMTTDGVQQNGSPATVDDQIDPNVSIQYWNDVPANAGGMLAMLGQYPWYSRIDLRGSKSFLAKVRRMVPSCTTEGKLAQGVDCGAGVGRVTEGFLSQVCQKVDGVEPVEKFTRVMKESALSASGVIGDVYTIGLEDWYPDKKYDLIWIQFCVGHLKDSQLIDAVIRCRSALTETGIVVVKENMSTDPNGEDMFDELDSSVTRTDDKFKSIFRGAGMNVVASELQLGFPKNFHLLPVRFYALRPKV</sequence>
<reference evidence="13" key="2">
    <citation type="submission" date="2020-02" db="EMBL/GenBank/DDBJ databases">
        <authorList>
            <person name="Gilchrist C.L.M."/>
            <person name="Chooi Y.-H."/>
        </authorList>
    </citation>
    <scope>NUCLEOTIDE SEQUENCE</scope>
    <source>
        <strain evidence="13">MST-FP2251</strain>
    </source>
</reference>
<comment type="caution">
    <text evidence="13">The sequence shown here is derived from an EMBL/GenBank/DDBJ whole genome shotgun (WGS) entry which is preliminary data.</text>
</comment>
<evidence type="ECO:0000256" key="6">
    <source>
        <dbReference type="ARBA" id="ARBA00039449"/>
    </source>
</evidence>
<dbReference type="CDD" id="cd02440">
    <property type="entry name" value="AdoMet_MTases"/>
    <property type="match status" value="1"/>
</dbReference>
<dbReference type="PANTHER" id="PTHR12753:SF0">
    <property type="entry name" value="ALPHA N-TERMINAL PROTEIN METHYLTRANSFERASE 1"/>
    <property type="match status" value="1"/>
</dbReference>
<dbReference type="Gene3D" id="3.40.50.150">
    <property type="entry name" value="Vaccinia Virus protein VP39"/>
    <property type="match status" value="1"/>
</dbReference>
<feature type="region of interest" description="Disordered" evidence="12">
    <location>
        <begin position="1"/>
        <end position="24"/>
    </location>
</feature>
<dbReference type="EC" id="2.1.1.244" evidence="5"/>
<feature type="binding site" evidence="11">
    <location>
        <position position="94"/>
    </location>
    <ligand>
        <name>S-adenosyl-L-methionine</name>
        <dbReference type="ChEBI" id="CHEBI:59789"/>
    </ligand>
</feature>
<evidence type="ECO:0000256" key="8">
    <source>
        <dbReference type="ARBA" id="ARBA00047306"/>
    </source>
</evidence>
<evidence type="ECO:0000256" key="4">
    <source>
        <dbReference type="ARBA" id="ARBA00022691"/>
    </source>
</evidence>
<dbReference type="InterPro" id="IPR029063">
    <property type="entry name" value="SAM-dependent_MTases_sf"/>
</dbReference>
<evidence type="ECO:0000256" key="10">
    <source>
        <dbReference type="ARBA" id="ARBA00048167"/>
    </source>
</evidence>
<proteinExistence type="inferred from homology"/>
<organism evidence="13 14">
    <name type="scientific">Aspergillus nanangensis</name>
    <dbReference type="NCBI Taxonomy" id="2582783"/>
    <lineage>
        <taxon>Eukaryota</taxon>
        <taxon>Fungi</taxon>
        <taxon>Dikarya</taxon>
        <taxon>Ascomycota</taxon>
        <taxon>Pezizomycotina</taxon>
        <taxon>Eurotiomycetes</taxon>
        <taxon>Eurotiomycetidae</taxon>
        <taxon>Eurotiales</taxon>
        <taxon>Aspergillaceae</taxon>
        <taxon>Aspergillus</taxon>
        <taxon>Aspergillus subgen. Circumdati</taxon>
    </lineage>
</organism>
<dbReference type="Pfam" id="PF05891">
    <property type="entry name" value="Methyltransf_PK"/>
    <property type="match status" value="1"/>
</dbReference>
<comment type="catalytic activity">
    <reaction evidence="10">
        <text>N-terminal L-alanyl-L-prolyl-L-lysyl-[protein] + 3 S-adenosyl-L-methionine = N-terminal N,N,N-trimethyl-L-alanyl-L-prolyl-L-lysyl-[protein] + 3 S-adenosyl-L-homocysteine + 3 H(+)</text>
        <dbReference type="Rhea" id="RHEA:54712"/>
        <dbReference type="Rhea" id="RHEA-COMP:13785"/>
        <dbReference type="Rhea" id="RHEA-COMP:13971"/>
        <dbReference type="ChEBI" id="CHEBI:15378"/>
        <dbReference type="ChEBI" id="CHEBI:57856"/>
        <dbReference type="ChEBI" id="CHEBI:59789"/>
        <dbReference type="ChEBI" id="CHEBI:138057"/>
        <dbReference type="ChEBI" id="CHEBI:138315"/>
        <dbReference type="EC" id="2.1.1.244"/>
    </reaction>
</comment>
<dbReference type="GO" id="GO:0071885">
    <property type="term" value="F:N-terminal protein N-methyltransferase activity"/>
    <property type="evidence" value="ECO:0007669"/>
    <property type="project" value="UniProtKB-EC"/>
</dbReference>
<evidence type="ECO:0000256" key="2">
    <source>
        <dbReference type="ARBA" id="ARBA00022603"/>
    </source>
</evidence>
<evidence type="ECO:0000313" key="13">
    <source>
        <dbReference type="EMBL" id="KAF9886246.1"/>
    </source>
</evidence>
<evidence type="ECO:0000256" key="1">
    <source>
        <dbReference type="ARBA" id="ARBA00009059"/>
    </source>
</evidence>
<dbReference type="Proteomes" id="UP001194746">
    <property type="component" value="Unassembled WGS sequence"/>
</dbReference>
<comment type="catalytic activity">
    <reaction evidence="9">
        <text>N-terminal L-prolyl-L-prolyl-L-lysyl-[protein] + 2 S-adenosyl-L-methionine = N-terminal N,N-dimethyl-L-prolyl-L-prolyl-L-lysyl-[protein] + 2 S-adenosyl-L-homocysteine + 2 H(+)</text>
        <dbReference type="Rhea" id="RHEA:54736"/>
        <dbReference type="Rhea" id="RHEA-COMP:13787"/>
        <dbReference type="Rhea" id="RHEA-COMP:13974"/>
        <dbReference type="ChEBI" id="CHEBI:15378"/>
        <dbReference type="ChEBI" id="CHEBI:57856"/>
        <dbReference type="ChEBI" id="CHEBI:59789"/>
        <dbReference type="ChEBI" id="CHEBI:138059"/>
        <dbReference type="ChEBI" id="CHEBI:138318"/>
        <dbReference type="EC" id="2.1.1.244"/>
    </reaction>
</comment>
<evidence type="ECO:0000256" key="11">
    <source>
        <dbReference type="PIRSR" id="PIRSR016958-1"/>
    </source>
</evidence>
<feature type="binding site" evidence="11">
    <location>
        <position position="89"/>
    </location>
    <ligand>
        <name>S-adenosyl-L-methionine</name>
        <dbReference type="ChEBI" id="CHEBI:59789"/>
    </ligand>
</feature>